<comment type="function">
    <text evidence="5">Transcriptional repressor for the pyruvate dehydrogenase complex genes aceEF and lpd.</text>
</comment>
<dbReference type="InterPro" id="IPR011711">
    <property type="entry name" value="GntR_C"/>
</dbReference>
<keyword evidence="2" id="KW-0805">Transcription regulation</keyword>
<reference evidence="8 9" key="1">
    <citation type="submission" date="2016-12" db="EMBL/GenBank/DDBJ databases">
        <authorList>
            <person name="Song W.-J."/>
            <person name="Kurnit D.M."/>
        </authorList>
    </citation>
    <scope>NUCLEOTIDE SEQUENCE [LARGE SCALE GENOMIC DNA]</scope>
    <source>
        <strain evidence="8 9">DSM 18488</strain>
    </source>
</reference>
<evidence type="ECO:0000256" key="6">
    <source>
        <dbReference type="ARBA" id="ARBA00039592"/>
    </source>
</evidence>
<dbReference type="SUPFAM" id="SSF48008">
    <property type="entry name" value="GntR ligand-binding domain-like"/>
    <property type="match status" value="1"/>
</dbReference>
<evidence type="ECO:0000313" key="8">
    <source>
        <dbReference type="EMBL" id="SHO49246.1"/>
    </source>
</evidence>
<dbReference type="InterPro" id="IPR008920">
    <property type="entry name" value="TF_FadR/GntR_C"/>
</dbReference>
<dbReference type="GO" id="GO:0003677">
    <property type="term" value="F:DNA binding"/>
    <property type="evidence" value="ECO:0007669"/>
    <property type="project" value="UniProtKB-KW"/>
</dbReference>
<dbReference type="RefSeq" id="WP_073614035.1">
    <property type="nucleotide sequence ID" value="NZ_FRFE01000013.1"/>
</dbReference>
<dbReference type="InterPro" id="IPR036390">
    <property type="entry name" value="WH_DNA-bd_sf"/>
</dbReference>
<organism evidence="8 9">
    <name type="scientific">Desulfopila aestuarii DSM 18488</name>
    <dbReference type="NCBI Taxonomy" id="1121416"/>
    <lineage>
        <taxon>Bacteria</taxon>
        <taxon>Pseudomonadati</taxon>
        <taxon>Thermodesulfobacteriota</taxon>
        <taxon>Desulfobulbia</taxon>
        <taxon>Desulfobulbales</taxon>
        <taxon>Desulfocapsaceae</taxon>
        <taxon>Desulfopila</taxon>
    </lineage>
</organism>
<evidence type="ECO:0000256" key="5">
    <source>
        <dbReference type="ARBA" id="ARBA00037357"/>
    </source>
</evidence>
<dbReference type="EMBL" id="FRFE01000013">
    <property type="protein sequence ID" value="SHO49246.1"/>
    <property type="molecule type" value="Genomic_DNA"/>
</dbReference>
<dbReference type="PROSITE" id="PS50949">
    <property type="entry name" value="HTH_GNTR"/>
    <property type="match status" value="1"/>
</dbReference>
<dbReference type="STRING" id="1121416.SAMN02745220_02753"/>
<dbReference type="OrthoDB" id="5343675at2"/>
<accession>A0A1M7Y9J7</accession>
<keyword evidence="9" id="KW-1185">Reference proteome</keyword>
<dbReference type="SMART" id="SM00895">
    <property type="entry name" value="FCD"/>
    <property type="match status" value="1"/>
</dbReference>
<dbReference type="GO" id="GO:0003700">
    <property type="term" value="F:DNA-binding transcription factor activity"/>
    <property type="evidence" value="ECO:0007669"/>
    <property type="project" value="InterPro"/>
</dbReference>
<dbReference type="Proteomes" id="UP000184603">
    <property type="component" value="Unassembled WGS sequence"/>
</dbReference>
<keyword evidence="1" id="KW-0678">Repressor</keyword>
<evidence type="ECO:0000256" key="2">
    <source>
        <dbReference type="ARBA" id="ARBA00023015"/>
    </source>
</evidence>
<gene>
    <name evidence="8" type="ORF">SAMN02745220_02753</name>
</gene>
<evidence type="ECO:0000256" key="4">
    <source>
        <dbReference type="ARBA" id="ARBA00023163"/>
    </source>
</evidence>
<keyword evidence="3" id="KW-0238">DNA-binding</keyword>
<dbReference type="Pfam" id="PF07729">
    <property type="entry name" value="FCD"/>
    <property type="match status" value="1"/>
</dbReference>
<dbReference type="CDD" id="cd07377">
    <property type="entry name" value="WHTH_GntR"/>
    <property type="match status" value="1"/>
</dbReference>
<dbReference type="SUPFAM" id="SSF46785">
    <property type="entry name" value="Winged helix' DNA-binding domain"/>
    <property type="match status" value="1"/>
</dbReference>
<evidence type="ECO:0000256" key="1">
    <source>
        <dbReference type="ARBA" id="ARBA00022491"/>
    </source>
</evidence>
<dbReference type="PRINTS" id="PR00035">
    <property type="entry name" value="HTHGNTR"/>
</dbReference>
<dbReference type="AlphaFoldDB" id="A0A1M7Y9J7"/>
<dbReference type="InterPro" id="IPR000524">
    <property type="entry name" value="Tscrpt_reg_HTH_GntR"/>
</dbReference>
<protein>
    <recommendedName>
        <fullName evidence="6">Pyruvate dehydrogenase complex repressor</fullName>
    </recommendedName>
</protein>
<dbReference type="Pfam" id="PF00392">
    <property type="entry name" value="GntR"/>
    <property type="match status" value="1"/>
</dbReference>
<evidence type="ECO:0000256" key="3">
    <source>
        <dbReference type="ARBA" id="ARBA00023125"/>
    </source>
</evidence>
<proteinExistence type="predicted"/>
<keyword evidence="4" id="KW-0804">Transcription</keyword>
<dbReference type="PANTHER" id="PTHR43537">
    <property type="entry name" value="TRANSCRIPTIONAL REGULATOR, GNTR FAMILY"/>
    <property type="match status" value="1"/>
</dbReference>
<evidence type="ECO:0000259" key="7">
    <source>
        <dbReference type="PROSITE" id="PS50949"/>
    </source>
</evidence>
<evidence type="ECO:0000313" key="9">
    <source>
        <dbReference type="Proteomes" id="UP000184603"/>
    </source>
</evidence>
<dbReference type="Gene3D" id="1.20.120.530">
    <property type="entry name" value="GntR ligand-binding domain-like"/>
    <property type="match status" value="1"/>
</dbReference>
<sequence>MKLKPIRPKRISDQVFEQIRELIYKGEFKPGQQILPERELAISMAVSRTSVRNAINKLVTMGLLEHRQGQGTFVSSPDSRKGNPLAAVMATEEATLDDLLEVRMGLEANAAVLAAQRATENDILSMERSLEEMAEDLETTDRITTESDAAFHMAVAFATKNPVLIHLMRNFYDFLFIGIKQNLTHMYQDANTLHDVLAHHREVFAAIRDREPAKAGDAMKSHIRYVQKYFRAR</sequence>
<dbReference type="InterPro" id="IPR036388">
    <property type="entry name" value="WH-like_DNA-bd_sf"/>
</dbReference>
<dbReference type="Gene3D" id="1.10.10.10">
    <property type="entry name" value="Winged helix-like DNA-binding domain superfamily/Winged helix DNA-binding domain"/>
    <property type="match status" value="1"/>
</dbReference>
<name>A0A1M7Y9J7_9BACT</name>
<dbReference type="SMART" id="SM00345">
    <property type="entry name" value="HTH_GNTR"/>
    <property type="match status" value="1"/>
</dbReference>
<dbReference type="PANTHER" id="PTHR43537:SF34">
    <property type="entry name" value="PYRUVATE DEHYDROGENASE COMPLEX REPRESSOR"/>
    <property type="match status" value="1"/>
</dbReference>
<feature type="domain" description="HTH gntR-type" evidence="7">
    <location>
        <begin position="9"/>
        <end position="77"/>
    </location>
</feature>